<dbReference type="OrthoDB" id="6226069at2759"/>
<evidence type="ECO:0000313" key="1">
    <source>
        <dbReference type="EMBL" id="CAB0009379.1"/>
    </source>
</evidence>
<keyword evidence="2" id="KW-1185">Reference proteome</keyword>
<dbReference type="Proteomes" id="UP000479000">
    <property type="component" value="Unassembled WGS sequence"/>
</dbReference>
<reference evidence="1 2" key="1">
    <citation type="submission" date="2020-02" db="EMBL/GenBank/DDBJ databases">
        <authorList>
            <person name="Ferguson B K."/>
        </authorList>
    </citation>
    <scope>NUCLEOTIDE SEQUENCE [LARGE SCALE GENOMIC DNA]</scope>
</reference>
<dbReference type="EMBL" id="CADCXU010021748">
    <property type="protein sequence ID" value="CAB0009379.1"/>
    <property type="molecule type" value="Genomic_DNA"/>
</dbReference>
<protein>
    <submittedName>
        <fullName evidence="1">Uncharacterized protein</fullName>
    </submittedName>
</protein>
<organism evidence="1 2">
    <name type="scientific">Nesidiocoris tenuis</name>
    <dbReference type="NCBI Taxonomy" id="355587"/>
    <lineage>
        <taxon>Eukaryota</taxon>
        <taxon>Metazoa</taxon>
        <taxon>Ecdysozoa</taxon>
        <taxon>Arthropoda</taxon>
        <taxon>Hexapoda</taxon>
        <taxon>Insecta</taxon>
        <taxon>Pterygota</taxon>
        <taxon>Neoptera</taxon>
        <taxon>Paraneoptera</taxon>
        <taxon>Hemiptera</taxon>
        <taxon>Heteroptera</taxon>
        <taxon>Panheteroptera</taxon>
        <taxon>Cimicomorpha</taxon>
        <taxon>Miridae</taxon>
        <taxon>Dicyphina</taxon>
        <taxon>Nesidiocoris</taxon>
    </lineage>
</organism>
<gene>
    <name evidence="1" type="ORF">NTEN_LOCUS14532</name>
</gene>
<dbReference type="AlphaFoldDB" id="A0A6H5H1L9"/>
<name>A0A6H5H1L9_9HEMI</name>
<evidence type="ECO:0000313" key="2">
    <source>
        <dbReference type="Proteomes" id="UP000479000"/>
    </source>
</evidence>
<sequence length="554" mass="63126">MEQRSRKTRYLDRVDGRLAAWECIQNKETLSLDFMNGVVYPRAFALTNFQEMFSMTDCENSVHFQCRVHYLELEPPDKRKTPNSVRAEDRDITKWLRPYLYDIRQITGGKPEDISGSVSKLPMMIETRSNLQMPRGKLLVQKPIAQPAVIGSRFSLNPELSDSAAFGIQIASDGEDCRGPRTPIWGQKFTITEWEQGIPEKGRPPSDLPAQFEKPRQIMRVLRCVANRGRRRVFVEQRSVPTRFTFLPRPLTLARTKANLGGGGFFIGSLSSNKVNGSIVIVLKSRIGTELQKKLFLIHIYSESLPEQVAGGDVPLRRNPSPWGQLDAPKADRLQVFSCLFENRHRGSTFSSYHCAAILQNHPSSQDPLAVFRKVHRTMSSRNGMPTRVNGSIVIVLKSRIGTELQKKLFLIHIYSESLPEQVSVCPCVRVSVVHLWIVANEYFAFIAPVRFYNPGPDIVRRLCHPSVFIKKVPIIEIDIISWRVPLVCGRCAVFRWCTPSNYILILHLAAPDVSENDEKQPANSSERKLLGKMKFPWSKMGKTFITKRARRKR</sequence>
<proteinExistence type="predicted"/>
<accession>A0A6H5H1L9</accession>